<dbReference type="EMBL" id="KB378216">
    <property type="protein sequence ID" value="EMC84427.1"/>
    <property type="molecule type" value="Genomic_DNA"/>
</dbReference>
<proteinExistence type="predicted"/>
<evidence type="ECO:0000256" key="1">
    <source>
        <dbReference type="SAM" id="MobiDB-lite"/>
    </source>
</evidence>
<name>R7VRQ9_COLLI</name>
<feature type="region of interest" description="Disordered" evidence="1">
    <location>
        <begin position="80"/>
        <end position="111"/>
    </location>
</feature>
<feature type="compositionally biased region" description="Low complexity" evidence="1">
    <location>
        <begin position="37"/>
        <end position="51"/>
    </location>
</feature>
<feature type="region of interest" description="Disordered" evidence="1">
    <location>
        <begin position="23"/>
        <end position="58"/>
    </location>
</feature>
<protein>
    <submittedName>
        <fullName evidence="2">Uncharacterized protein</fullName>
    </submittedName>
</protein>
<gene>
    <name evidence="2" type="ORF">A306_07282</name>
</gene>
<feature type="compositionally biased region" description="Low complexity" evidence="1">
    <location>
        <begin position="80"/>
        <end position="95"/>
    </location>
</feature>
<accession>R7VRQ9</accession>
<sequence length="111" mass="11549">MCVCTHALQVVVEVDAPGAQVAAQQRGVRGEDGGHGQAARAAQHQPQPRQPLVETPHDERPLLALRCKLTDKQGVTVTTVSPSPVTVSPSPVTVSPTPPTMNGRSSLCAAN</sequence>
<organism evidence="2">
    <name type="scientific">Columba livia</name>
    <name type="common">Rock dove</name>
    <dbReference type="NCBI Taxonomy" id="8932"/>
    <lineage>
        <taxon>Eukaryota</taxon>
        <taxon>Metazoa</taxon>
        <taxon>Chordata</taxon>
        <taxon>Craniata</taxon>
        <taxon>Vertebrata</taxon>
        <taxon>Euteleostomi</taxon>
        <taxon>Archelosauria</taxon>
        <taxon>Archosauria</taxon>
        <taxon>Dinosauria</taxon>
        <taxon>Saurischia</taxon>
        <taxon>Theropoda</taxon>
        <taxon>Coelurosauria</taxon>
        <taxon>Aves</taxon>
        <taxon>Neognathae</taxon>
        <taxon>Neoaves</taxon>
        <taxon>Columbimorphae</taxon>
        <taxon>Columbiformes</taxon>
        <taxon>Columbidae</taxon>
        <taxon>Columba</taxon>
    </lineage>
</organism>
<reference evidence="2" key="1">
    <citation type="journal article" date="2013" name="Science">
        <title>Genomic diversity and evolution of the head crest in the rock pigeon.</title>
        <authorList>
            <person name="Shapiro M.D."/>
            <person name="Kronenberg Z."/>
            <person name="Li C."/>
            <person name="Domyan E.T."/>
            <person name="Pan H."/>
            <person name="Campbell M."/>
            <person name="Tan H."/>
            <person name="Huff C.D."/>
            <person name="Hu H."/>
            <person name="Vickrey A.I."/>
            <person name="Nielsen S.C."/>
            <person name="Stringham S.A."/>
            <person name="Hu H."/>
            <person name="Willerslev E."/>
            <person name="Gilbert M.T."/>
            <person name="Yandell M."/>
            <person name="Zhang G."/>
            <person name="Wang J."/>
        </authorList>
    </citation>
    <scope>NUCLEOTIDE SEQUENCE [LARGE SCALE GENOMIC DNA]</scope>
    <source>
        <tissue evidence="2">Blood</tissue>
    </source>
</reference>
<dbReference type="AlphaFoldDB" id="R7VRQ9"/>
<evidence type="ECO:0000313" key="2">
    <source>
        <dbReference type="EMBL" id="EMC84427.1"/>
    </source>
</evidence>